<sequence length="372" mass="40989">MVVFLSALVPFFGCGNDARDAPRFSDDVVRQLDDAVADQMRFNDLPGAVVGVWVPGEGRYVVAKGKANLETGEVRNVDDPFRIGSITKTFVATAVLRLVDEDEISKSDKLSRWYPDFPNADRITIDDLLSMRSGIAEASDIDILWDAYKEDRLAGISTGEVIERSMGRSARFGRPPDQRTEYTNVNYILLGEIVERVSGEDLGTHITRNVLEPLGMKNTIYPVEDDLPGSLHGYHRDIARVKLVDTTTINPAPIAGAGAMISDVSDLKIWARALCTGKLLEPETHGARLQTRPVRGWPGHIEYGEGIVNAGGFCGHGGDLFGFNSQMLYLPQRDAVLVINVNRTDPYDEPAAEAITRDIIRILFPKYAANGW</sequence>
<gene>
    <name evidence="2" type="ORF">GBA63_01295</name>
</gene>
<dbReference type="PANTHER" id="PTHR46825:SF7">
    <property type="entry name" value="D-ALANYL-D-ALANINE CARBOXYPEPTIDASE"/>
    <property type="match status" value="1"/>
</dbReference>
<proteinExistence type="predicted"/>
<dbReference type="GO" id="GO:0016787">
    <property type="term" value="F:hydrolase activity"/>
    <property type="evidence" value="ECO:0007669"/>
    <property type="project" value="UniProtKB-KW"/>
</dbReference>
<evidence type="ECO:0000259" key="1">
    <source>
        <dbReference type="Pfam" id="PF00144"/>
    </source>
</evidence>
<name>A0A6G8Q4K5_9ACTN</name>
<keyword evidence="3" id="KW-1185">Reference proteome</keyword>
<dbReference type="Pfam" id="PF00144">
    <property type="entry name" value="Beta-lactamase"/>
    <property type="match status" value="1"/>
</dbReference>
<organism evidence="2 3">
    <name type="scientific">Rubrobacter tropicus</name>
    <dbReference type="NCBI Taxonomy" id="2653851"/>
    <lineage>
        <taxon>Bacteria</taxon>
        <taxon>Bacillati</taxon>
        <taxon>Actinomycetota</taxon>
        <taxon>Rubrobacteria</taxon>
        <taxon>Rubrobacterales</taxon>
        <taxon>Rubrobacteraceae</taxon>
        <taxon>Rubrobacter</taxon>
    </lineage>
</organism>
<dbReference type="InterPro" id="IPR001466">
    <property type="entry name" value="Beta-lactam-related"/>
</dbReference>
<dbReference type="PANTHER" id="PTHR46825">
    <property type="entry name" value="D-ALANYL-D-ALANINE-CARBOXYPEPTIDASE/ENDOPEPTIDASE AMPH"/>
    <property type="match status" value="1"/>
</dbReference>
<dbReference type="SUPFAM" id="SSF56601">
    <property type="entry name" value="beta-lactamase/transpeptidase-like"/>
    <property type="match status" value="1"/>
</dbReference>
<feature type="domain" description="Beta-lactamase-related" evidence="1">
    <location>
        <begin position="33"/>
        <end position="353"/>
    </location>
</feature>
<dbReference type="AlphaFoldDB" id="A0A6G8Q4K5"/>
<dbReference type="InterPro" id="IPR012338">
    <property type="entry name" value="Beta-lactam/transpept-like"/>
</dbReference>
<dbReference type="InterPro" id="IPR050491">
    <property type="entry name" value="AmpC-like"/>
</dbReference>
<dbReference type="Proteomes" id="UP000501452">
    <property type="component" value="Chromosome"/>
</dbReference>
<protein>
    <submittedName>
        <fullName evidence="2">Serine hydrolase</fullName>
    </submittedName>
</protein>
<evidence type="ECO:0000313" key="2">
    <source>
        <dbReference type="EMBL" id="QIN81412.1"/>
    </source>
</evidence>
<dbReference type="KEGG" id="rub:GBA63_01295"/>
<dbReference type="EMBL" id="CP045119">
    <property type="protein sequence ID" value="QIN81412.1"/>
    <property type="molecule type" value="Genomic_DNA"/>
</dbReference>
<keyword evidence="2" id="KW-0378">Hydrolase</keyword>
<dbReference type="Gene3D" id="3.40.710.10">
    <property type="entry name" value="DD-peptidase/beta-lactamase superfamily"/>
    <property type="match status" value="1"/>
</dbReference>
<evidence type="ECO:0000313" key="3">
    <source>
        <dbReference type="Proteomes" id="UP000501452"/>
    </source>
</evidence>
<reference evidence="2 3" key="1">
    <citation type="submission" date="2019-10" db="EMBL/GenBank/DDBJ databases">
        <title>Rubrobacter sp nov SCSIO 52090 isolated from a deep-sea sediment in the South China Sea.</title>
        <authorList>
            <person name="Chen R.W."/>
        </authorList>
    </citation>
    <scope>NUCLEOTIDE SEQUENCE [LARGE SCALE GENOMIC DNA]</scope>
    <source>
        <strain evidence="2 3">SCSIO 52909</strain>
    </source>
</reference>
<accession>A0A6G8Q4K5</accession>